<dbReference type="InterPro" id="IPR056823">
    <property type="entry name" value="TEN-like_YD-shell"/>
</dbReference>
<dbReference type="InterPro" id="IPR006558">
    <property type="entry name" value="LamG-like"/>
</dbReference>
<sequence>MKYLFNTFLLCLASIGFSEDSVDYIAPEFVENYVVNCTGNREFFEGEVCSQSWSALASAIVASKGHTYTKVHKHPTWNAQCNYDAYTLPTGTFESWKTGNTLIKGHLKVNYECNMNAPYNKQWPDSFNERWESWSYQEERTGYICTSEDYSTEVDSDGDGEVDQCWREPKCNEVWSGQSLLLKTKNEYIERRSSSIDRVHFYGYQSSYELEDKGVCYIDIDRKTCPEEVTEGNPVGCLSGAKYQTTKLFNSKHFSFNTRYDSRSQIKLRAEDSDALDTGVFGKLRGGLGLVTIKRESQADGGFGYSIYKHGFRYDYFYKSEEKGFINAKKSSLNKSADGSIVYTDINKIIWRFNADLELIEKQLKSGRKIKYKHSNDEHGNTVLSEIIASNGSSVLLEYNARGYIDKLTDVAGNDYLFSYDSHDNLIEIIYPDSTPEIISDNPRKKYLFEDTRFPNALTGIIDESGVRYASWSYNVNGQAISSTHPNSNELVEFNFDVIGETLVKEYQSQNKYYYRKYFYEPIAGSNRVVRVDWQDCETCTPYATESFIYNEKGNLIEKTTKSGAVETYVYDVEDRLVESTLLADSPGEMKTVTVWNDNHNKPAQITRGTLEISFEYDANGNILTKTETDLSSSVSRVTSYSYNEKGDLLSVDGPRNDISDITLYTYNDITGNLQSITNPLGQTIQLSEYNDYGRPILITDKNGINTEVEWDFNGNLTSTSVNDAKTKYEYNSVGLLTKSVTPTGDSLTYKYDNARRLTTVTDSEGNSIQYTYDLMGNQLSSEVLDANNNIIKTLSQSFNSMGQLIELTGASNQAQTFDYDVSGNISQQTDGENNSTTSVSDVLGRLEVVTDALNGKTEMEYNNLSQLTSLTDAEKRTTTYKYNAFGEVIERNSPDTGIAKYTYDASGNLKTKADARDVTTTYQYDALNRLTKISYSNSVETIDFVYDDTSNNNPSIGYLTQITNNTSTINYQYNIFGQVSRETHTISGKQYVTQYHYDTKGRATGITYPTGMSLTYGYNSQGQISQVTSSIDGKTAALASNLAYLPFGPMNVLSFGNGLSLFNTYDRDYRLIESQVTGLLKREYQYNGNNNITSIENPLEPISHQTFVYDPVSRLNNANGEYGSFEYDYDLIGNRLLKNSDSYTYNNSSQLVAKTEPLVNEFVEIEPLFFAKFDEHSSGVVYDSGVNGLQGIAYPGVEVGVQGDTSIVSDLAYNFNGRSNSVVEFTDKSSLELPKGTWRVRFKTSDAGWGNRYLVTARGSLGLMLYYNNISVYNGISKKRTNIKVNDNQWHELAIVFDAGVENGSKLFLDGELVYTFSMSSKVQMSNFYIGGSTTINHWNYSGTIDDVAIYDIKLTDEEIKLLYEKASKTKETQFEYDANGNTVRKGDIAFGYNSANRLSSVTNGEITATYFYNGKGERSVKVVNGVETHFIYNNKGQLIAEANGEGVVLKEYIYLNHQPYAQVIGNDVYYYHNSHLGTPDMMTDENQNIVWQASYTPFGKATIEVEVIENNIRFPGQYYDEESGLHYNYFRDYDPETGRYIESDPIGLKAGVNTYGYVSADPINGFDFWGLKRKCKSQPIDSREIILDDIYAEENLNSYYIPLPKPSGVTLDPRFDYNNDLMPRSTLRPPGLSFRPALAVEWFLAKVITWNSVYYHKKALYVHGDLVCKEINGCGDEEIDIEPYSWQSTPWLEKISSELRWIIEIVGV</sequence>
<dbReference type="PANTHER" id="PTHR32305:SF15">
    <property type="entry name" value="PROTEIN RHSA-RELATED"/>
    <property type="match status" value="1"/>
</dbReference>
<dbReference type="Pfam" id="PF25023">
    <property type="entry name" value="TEN_YD-shell"/>
    <property type="match status" value="2"/>
</dbReference>
<dbReference type="OrthoDB" id="9815414at2"/>
<dbReference type="InterPro" id="IPR022385">
    <property type="entry name" value="Rhs_assc_core"/>
</dbReference>
<dbReference type="InterPro" id="IPR031325">
    <property type="entry name" value="RHS_repeat"/>
</dbReference>
<name>A0A316G1A7_9GAMM</name>
<protein>
    <submittedName>
        <fullName evidence="5">RHS repeat-associated protein</fullName>
    </submittedName>
</protein>
<reference evidence="5 6" key="1">
    <citation type="submission" date="2018-05" db="EMBL/GenBank/DDBJ databases">
        <title>Genomic Encyclopedia of Type Strains, Phase IV (KMG-IV): sequencing the most valuable type-strain genomes for metagenomic binning, comparative biology and taxonomic classification.</title>
        <authorList>
            <person name="Goeker M."/>
        </authorList>
    </citation>
    <scope>NUCLEOTIDE SEQUENCE [LARGE SCALE GENOMIC DNA]</scope>
    <source>
        <strain evidence="5 6">DSM 25350</strain>
    </source>
</reference>
<evidence type="ECO:0000256" key="3">
    <source>
        <dbReference type="ARBA" id="ARBA00023157"/>
    </source>
</evidence>
<evidence type="ECO:0000313" key="5">
    <source>
        <dbReference type="EMBL" id="PWK54403.1"/>
    </source>
</evidence>
<dbReference type="SMART" id="SM00560">
    <property type="entry name" value="LamGL"/>
    <property type="match status" value="1"/>
</dbReference>
<dbReference type="PRINTS" id="PR00394">
    <property type="entry name" value="RHSPROTEIN"/>
</dbReference>
<dbReference type="NCBIfam" id="TIGR03696">
    <property type="entry name" value="Rhs_assc_core"/>
    <property type="match status" value="1"/>
</dbReference>
<dbReference type="PANTHER" id="PTHR32305">
    <property type="match status" value="1"/>
</dbReference>
<dbReference type="Gene3D" id="2.180.10.10">
    <property type="entry name" value="RHS repeat-associated core"/>
    <property type="match status" value="4"/>
</dbReference>
<evidence type="ECO:0000259" key="4">
    <source>
        <dbReference type="SMART" id="SM00560"/>
    </source>
</evidence>
<keyword evidence="3" id="KW-1015">Disulfide bond</keyword>
<keyword evidence="2" id="KW-0677">Repeat</keyword>
<comment type="caution">
    <text evidence="5">The sequence shown here is derived from an EMBL/GenBank/DDBJ whole genome shotgun (WGS) entry which is preliminary data.</text>
</comment>
<proteinExistence type="predicted"/>
<dbReference type="Proteomes" id="UP000245790">
    <property type="component" value="Unassembled WGS sequence"/>
</dbReference>
<dbReference type="EMBL" id="QGGU01000001">
    <property type="protein sequence ID" value="PWK54403.1"/>
    <property type="molecule type" value="Genomic_DNA"/>
</dbReference>
<dbReference type="SUPFAM" id="SSF49899">
    <property type="entry name" value="Concanavalin A-like lectins/glucanases"/>
    <property type="match status" value="1"/>
</dbReference>
<evidence type="ECO:0000256" key="2">
    <source>
        <dbReference type="ARBA" id="ARBA00022737"/>
    </source>
</evidence>
<evidence type="ECO:0000313" key="6">
    <source>
        <dbReference type="Proteomes" id="UP000245790"/>
    </source>
</evidence>
<keyword evidence="1" id="KW-0732">Signal</keyword>
<dbReference type="InterPro" id="IPR006530">
    <property type="entry name" value="YD"/>
</dbReference>
<dbReference type="Pfam" id="PF05593">
    <property type="entry name" value="RHS_repeat"/>
    <property type="match status" value="3"/>
</dbReference>
<dbReference type="RefSeq" id="WP_109761521.1">
    <property type="nucleotide sequence ID" value="NZ_QGGU01000001.1"/>
</dbReference>
<dbReference type="InterPro" id="IPR050708">
    <property type="entry name" value="T6SS_VgrG/RHS"/>
</dbReference>
<organism evidence="5 6">
    <name type="scientific">Pleionea mediterranea</name>
    <dbReference type="NCBI Taxonomy" id="523701"/>
    <lineage>
        <taxon>Bacteria</taxon>
        <taxon>Pseudomonadati</taxon>
        <taxon>Pseudomonadota</taxon>
        <taxon>Gammaproteobacteria</taxon>
        <taxon>Oceanospirillales</taxon>
        <taxon>Pleioneaceae</taxon>
        <taxon>Pleionea</taxon>
    </lineage>
</organism>
<dbReference type="InterPro" id="IPR013320">
    <property type="entry name" value="ConA-like_dom_sf"/>
</dbReference>
<dbReference type="NCBIfam" id="TIGR01643">
    <property type="entry name" value="YD_repeat_2x"/>
    <property type="match status" value="5"/>
</dbReference>
<keyword evidence="6" id="KW-1185">Reference proteome</keyword>
<accession>A0A316G1A7</accession>
<evidence type="ECO:0000256" key="1">
    <source>
        <dbReference type="ARBA" id="ARBA00022729"/>
    </source>
</evidence>
<gene>
    <name evidence="5" type="ORF">C8D97_101251</name>
</gene>
<feature type="domain" description="LamG-like jellyroll fold" evidence="4">
    <location>
        <begin position="1238"/>
        <end position="1359"/>
    </location>
</feature>